<organism evidence="1 2">
    <name type="scientific">Phanerochaete sordida</name>
    <dbReference type="NCBI Taxonomy" id="48140"/>
    <lineage>
        <taxon>Eukaryota</taxon>
        <taxon>Fungi</taxon>
        <taxon>Dikarya</taxon>
        <taxon>Basidiomycota</taxon>
        <taxon>Agaricomycotina</taxon>
        <taxon>Agaricomycetes</taxon>
        <taxon>Polyporales</taxon>
        <taxon>Phanerochaetaceae</taxon>
        <taxon>Phanerochaete</taxon>
    </lineage>
</organism>
<dbReference type="AlphaFoldDB" id="A0A9P3LCL4"/>
<gene>
    <name evidence="1" type="ORF">PsYK624_054520</name>
</gene>
<dbReference type="EMBL" id="BPQB01000012">
    <property type="protein sequence ID" value="GJE89353.1"/>
    <property type="molecule type" value="Genomic_DNA"/>
</dbReference>
<sequence length="154" mass="16553">MPNAPRSLVEARPRPGTLKYYQEHCNECTTAVYEPSGVRARRGRPSMGMALDASPGRRVRAATPYGRCAGETGPAGDPCTGTVPNSARTSVRIVCTVCSGARATRVDQSIKRSFPAGLHRSCNQHRRVPLPLKTDIVRPSPTTARALRRATNAG</sequence>
<keyword evidence="2" id="KW-1185">Reference proteome</keyword>
<name>A0A9P3LCL4_9APHY</name>
<comment type="caution">
    <text evidence="1">The sequence shown here is derived from an EMBL/GenBank/DDBJ whole genome shotgun (WGS) entry which is preliminary data.</text>
</comment>
<evidence type="ECO:0000313" key="1">
    <source>
        <dbReference type="EMBL" id="GJE89353.1"/>
    </source>
</evidence>
<proteinExistence type="predicted"/>
<dbReference type="Proteomes" id="UP000703269">
    <property type="component" value="Unassembled WGS sequence"/>
</dbReference>
<evidence type="ECO:0000313" key="2">
    <source>
        <dbReference type="Proteomes" id="UP000703269"/>
    </source>
</evidence>
<accession>A0A9P3LCL4</accession>
<protein>
    <submittedName>
        <fullName evidence="1">Uncharacterized protein</fullName>
    </submittedName>
</protein>
<reference evidence="1 2" key="1">
    <citation type="submission" date="2021-08" db="EMBL/GenBank/DDBJ databases">
        <title>Draft Genome Sequence of Phanerochaete sordida strain YK-624.</title>
        <authorList>
            <person name="Mori T."/>
            <person name="Dohra H."/>
            <person name="Suzuki T."/>
            <person name="Kawagishi H."/>
            <person name="Hirai H."/>
        </authorList>
    </citation>
    <scope>NUCLEOTIDE SEQUENCE [LARGE SCALE GENOMIC DNA]</scope>
    <source>
        <strain evidence="1 2">YK-624</strain>
    </source>
</reference>